<dbReference type="SMART" id="SM00838">
    <property type="entry name" value="EFG_C"/>
    <property type="match status" value="1"/>
</dbReference>
<evidence type="ECO:0000256" key="2">
    <source>
        <dbReference type="ARBA" id="ARBA00023134"/>
    </source>
</evidence>
<dbReference type="CDD" id="cd03713">
    <property type="entry name" value="EFG_mtEFG_C"/>
    <property type="match status" value="1"/>
</dbReference>
<dbReference type="Gene3D" id="3.30.70.240">
    <property type="match status" value="1"/>
</dbReference>
<dbReference type="PANTHER" id="PTHR43261:SF6">
    <property type="entry name" value="ELONGATION FACTOR G-LIKE PROTEIN"/>
    <property type="match status" value="1"/>
</dbReference>
<dbReference type="PANTHER" id="PTHR43261">
    <property type="entry name" value="TRANSLATION ELONGATION FACTOR G-RELATED"/>
    <property type="match status" value="1"/>
</dbReference>
<protein>
    <submittedName>
        <fullName evidence="4">Elongation factor G-like protein EF-G2</fullName>
    </submittedName>
</protein>
<organism evidence="4 5">
    <name type="scientific">Kitasatospora cystarginea</name>
    <dbReference type="NCBI Taxonomy" id="58350"/>
    <lineage>
        <taxon>Bacteria</taxon>
        <taxon>Bacillati</taxon>
        <taxon>Actinomycetota</taxon>
        <taxon>Actinomycetes</taxon>
        <taxon>Kitasatosporales</taxon>
        <taxon>Streptomycetaceae</taxon>
        <taxon>Kitasatospora</taxon>
    </lineage>
</organism>
<keyword evidence="1" id="KW-0547">Nucleotide-binding</keyword>
<dbReference type="SMART" id="SM00889">
    <property type="entry name" value="EFG_IV"/>
    <property type="match status" value="1"/>
</dbReference>
<dbReference type="Pfam" id="PF00009">
    <property type="entry name" value="GTP_EFTU"/>
    <property type="match status" value="1"/>
</dbReference>
<dbReference type="SUPFAM" id="SSF50447">
    <property type="entry name" value="Translation proteins"/>
    <property type="match status" value="1"/>
</dbReference>
<dbReference type="NCBIfam" id="NF009377">
    <property type="entry name" value="PRK12740.1-1"/>
    <property type="match status" value="1"/>
</dbReference>
<dbReference type="PROSITE" id="PS51722">
    <property type="entry name" value="G_TR_2"/>
    <property type="match status" value="1"/>
</dbReference>
<dbReference type="InterPro" id="IPR035649">
    <property type="entry name" value="EFG_V"/>
</dbReference>
<keyword evidence="2" id="KW-0342">GTP-binding</keyword>
<dbReference type="InterPro" id="IPR047872">
    <property type="entry name" value="EFG_IV"/>
</dbReference>
<dbReference type="InterPro" id="IPR005225">
    <property type="entry name" value="Small_GTP-bd"/>
</dbReference>
<dbReference type="EMBL" id="BAAATR010000013">
    <property type="protein sequence ID" value="GAA2248153.1"/>
    <property type="molecule type" value="Genomic_DNA"/>
</dbReference>
<dbReference type="InterPro" id="IPR020568">
    <property type="entry name" value="Ribosomal_Su5_D2-typ_SF"/>
</dbReference>
<evidence type="ECO:0000259" key="3">
    <source>
        <dbReference type="PROSITE" id="PS51722"/>
    </source>
</evidence>
<dbReference type="SMART" id="SM00382">
    <property type="entry name" value="AAA"/>
    <property type="match status" value="1"/>
</dbReference>
<dbReference type="SUPFAM" id="SSF54211">
    <property type="entry name" value="Ribosomal protein S5 domain 2-like"/>
    <property type="match status" value="1"/>
</dbReference>
<accession>A0ABN3E5H8</accession>
<dbReference type="InterPro" id="IPR035647">
    <property type="entry name" value="EFG_III/V"/>
</dbReference>
<dbReference type="NCBIfam" id="NF009381">
    <property type="entry name" value="PRK12740.1-5"/>
    <property type="match status" value="1"/>
</dbReference>
<dbReference type="CDD" id="cd16262">
    <property type="entry name" value="EFG_III"/>
    <property type="match status" value="1"/>
</dbReference>
<dbReference type="Pfam" id="PF14492">
    <property type="entry name" value="EFG_III"/>
    <property type="match status" value="1"/>
</dbReference>
<dbReference type="InterPro" id="IPR053905">
    <property type="entry name" value="EF-G-like_DII"/>
</dbReference>
<name>A0ABN3E5H8_9ACTN</name>
<evidence type="ECO:0000313" key="4">
    <source>
        <dbReference type="EMBL" id="GAA2248153.1"/>
    </source>
</evidence>
<dbReference type="InterPro" id="IPR009022">
    <property type="entry name" value="EFG_III"/>
</dbReference>
<dbReference type="Pfam" id="PF00679">
    <property type="entry name" value="EFG_C"/>
    <property type="match status" value="1"/>
</dbReference>
<dbReference type="InterPro" id="IPR003593">
    <property type="entry name" value="AAA+_ATPase"/>
</dbReference>
<dbReference type="Proteomes" id="UP001500305">
    <property type="component" value="Unassembled WGS sequence"/>
</dbReference>
<dbReference type="InterPro" id="IPR000640">
    <property type="entry name" value="EFG_V-like"/>
</dbReference>
<dbReference type="NCBIfam" id="TIGR00231">
    <property type="entry name" value="small_GTP"/>
    <property type="match status" value="1"/>
</dbReference>
<dbReference type="Gene3D" id="2.40.30.10">
    <property type="entry name" value="Translation factors"/>
    <property type="match status" value="1"/>
</dbReference>
<comment type="caution">
    <text evidence="4">The sequence shown here is derived from an EMBL/GenBank/DDBJ whole genome shotgun (WGS) entry which is preliminary data.</text>
</comment>
<sequence>MADRGTPHAPAPTVERPAQLRNVALIGPSGAGKTTLAESLALTAGALTRAGTVPDGTTAADYEEIEHQQQRSVQLALLPLSWRDTKINLLDTPGYADFAGDLRAGLRAAESAVLVLSAADPIPLPALTLWRECRATGLPTVIVLTHLTAGRGSFEEALVACQEAFGEGHPDTVLPIHLPILRDGHPYGSLELLTGRRYGESGEVPGADEARGRLVEAIAGEDDTLLERYVAGEDLDPASLTEALRREVLQGTVHPVLAAAPPLDPAGPAVGAAELLDLITEILPTPEERRDDLPSSDPDAPVTVQVVHTGEDPYVGRLSLVRVYSGTLRPDTTLHLADHPDERVTALTSPFGKQQRPVPYALPGDLVCLAKLATARTGDTLSAGQLVLERWPLPEPLLPVAIRAHSKGDEDRLAQSLARLTAQDPALRVEQNAETHQLVLWCTGEAHQAVVLDRLRTRYGVNLDTVGYQVALRETFATTASGHGRHVKQSGGHGQFAICDLTVEPLAPGSGFEFVDKVVGGAVPRNFIPSVEKGVRAQLAHGVKAGYPMVDVRVTLTDGKAHSVDSSDAAFQTAGALALREAAAHATVRLLEPVDEIQVLLPDEYQGAVLTDLSARRGHVLGTEPGGPGLSLVRAEVPELELARYPVELRSISHGTGQFSRSYVRHAPMPAALAARYENGS</sequence>
<dbReference type="Pfam" id="PF22042">
    <property type="entry name" value="EF-G_D2"/>
    <property type="match status" value="1"/>
</dbReference>
<dbReference type="InterPro" id="IPR005517">
    <property type="entry name" value="Transl_elong_EFG/EF2_IV"/>
</dbReference>
<dbReference type="Gene3D" id="3.40.50.300">
    <property type="entry name" value="P-loop containing nucleotide triphosphate hydrolases"/>
    <property type="match status" value="1"/>
</dbReference>
<dbReference type="InterPro" id="IPR027417">
    <property type="entry name" value="P-loop_NTPase"/>
</dbReference>
<evidence type="ECO:0000256" key="1">
    <source>
        <dbReference type="ARBA" id="ARBA00022741"/>
    </source>
</evidence>
<dbReference type="InterPro" id="IPR009000">
    <property type="entry name" value="Transl_B-barrel_sf"/>
</dbReference>
<dbReference type="InterPro" id="IPR000795">
    <property type="entry name" value="T_Tr_GTP-bd_dom"/>
</dbReference>
<dbReference type="CDD" id="cd01434">
    <property type="entry name" value="EFG_mtEFG1_IV"/>
    <property type="match status" value="1"/>
</dbReference>
<dbReference type="RefSeq" id="WP_344637157.1">
    <property type="nucleotide sequence ID" value="NZ_BAAATR010000013.1"/>
</dbReference>
<gene>
    <name evidence="4" type="ORF">GCM10010430_33130</name>
</gene>
<keyword evidence="5" id="KW-1185">Reference proteome</keyword>
<feature type="domain" description="Tr-type G" evidence="3">
    <location>
        <begin position="18"/>
        <end position="287"/>
    </location>
</feature>
<dbReference type="SUPFAM" id="SSF52540">
    <property type="entry name" value="P-loop containing nucleoside triphosphate hydrolases"/>
    <property type="match status" value="1"/>
</dbReference>
<dbReference type="SUPFAM" id="SSF54980">
    <property type="entry name" value="EF-G C-terminal domain-like"/>
    <property type="match status" value="2"/>
</dbReference>
<proteinExistence type="predicted"/>
<dbReference type="Gene3D" id="3.30.230.10">
    <property type="match status" value="1"/>
</dbReference>
<reference evidence="4 5" key="1">
    <citation type="journal article" date="2019" name="Int. J. Syst. Evol. Microbiol.">
        <title>The Global Catalogue of Microorganisms (GCM) 10K type strain sequencing project: providing services to taxonomists for standard genome sequencing and annotation.</title>
        <authorList>
            <consortium name="The Broad Institute Genomics Platform"/>
            <consortium name="The Broad Institute Genome Sequencing Center for Infectious Disease"/>
            <person name="Wu L."/>
            <person name="Ma J."/>
        </authorList>
    </citation>
    <scope>NUCLEOTIDE SEQUENCE [LARGE SCALE GENOMIC DNA]</scope>
    <source>
        <strain evidence="4 5">JCM 7356</strain>
    </source>
</reference>
<dbReference type="InterPro" id="IPR041095">
    <property type="entry name" value="EFG_II"/>
</dbReference>
<dbReference type="Gene3D" id="3.30.70.870">
    <property type="entry name" value="Elongation Factor G (Translational Gtpase), domain 3"/>
    <property type="match status" value="1"/>
</dbReference>
<dbReference type="InterPro" id="IPR014721">
    <property type="entry name" value="Ribsml_uS5_D2-typ_fold_subgr"/>
</dbReference>
<dbReference type="Pfam" id="PF03764">
    <property type="entry name" value="EFG_IV"/>
    <property type="match status" value="1"/>
</dbReference>
<evidence type="ECO:0000313" key="5">
    <source>
        <dbReference type="Proteomes" id="UP001500305"/>
    </source>
</evidence>